<organism evidence="2 3">
    <name type="scientific">Roseateles aquatilis</name>
    <dbReference type="NCBI Taxonomy" id="431061"/>
    <lineage>
        <taxon>Bacteria</taxon>
        <taxon>Pseudomonadati</taxon>
        <taxon>Pseudomonadota</taxon>
        <taxon>Betaproteobacteria</taxon>
        <taxon>Burkholderiales</taxon>
        <taxon>Sphaerotilaceae</taxon>
        <taxon>Roseateles</taxon>
    </lineage>
</organism>
<name>A0A246JE25_9BURK</name>
<evidence type="ECO:0000256" key="1">
    <source>
        <dbReference type="SAM" id="MobiDB-lite"/>
    </source>
</evidence>
<dbReference type="Proteomes" id="UP000197468">
    <property type="component" value="Unassembled WGS sequence"/>
</dbReference>
<dbReference type="EMBL" id="NIOF01000004">
    <property type="protein sequence ID" value="OWQ90820.1"/>
    <property type="molecule type" value="Genomic_DNA"/>
</dbReference>
<comment type="caution">
    <text evidence="2">The sequence shown here is derived from an EMBL/GenBank/DDBJ whole genome shotgun (WGS) entry which is preliminary data.</text>
</comment>
<reference evidence="2 3" key="1">
    <citation type="journal article" date="2008" name="Int. J. Syst. Evol. Microbiol.">
        <title>Description of Roseateles aquatilis sp. nov. and Roseateles terrae sp. nov., in the class Betaproteobacteria, and emended description of the genus Roseateles.</title>
        <authorList>
            <person name="Gomila M."/>
            <person name="Bowien B."/>
            <person name="Falsen E."/>
            <person name="Moore E.R."/>
            <person name="Lalucat J."/>
        </authorList>
    </citation>
    <scope>NUCLEOTIDE SEQUENCE [LARGE SCALE GENOMIC DNA]</scope>
    <source>
        <strain evidence="2 3">CCUG 48205</strain>
    </source>
</reference>
<dbReference type="AlphaFoldDB" id="A0A246JE25"/>
<protein>
    <submittedName>
        <fullName evidence="2">Uncharacterized protein</fullName>
    </submittedName>
</protein>
<sequence>MIGCATPGPVARQIPPRPADLAAPCGAGPDYPPGEALLAELLEIVRQREGAAAVCRARHAALVKAWPAAGAPQP</sequence>
<keyword evidence="3" id="KW-1185">Reference proteome</keyword>
<evidence type="ECO:0000313" key="3">
    <source>
        <dbReference type="Proteomes" id="UP000197468"/>
    </source>
</evidence>
<gene>
    <name evidence="2" type="ORF">CDN99_11675</name>
</gene>
<evidence type="ECO:0000313" key="2">
    <source>
        <dbReference type="EMBL" id="OWQ90820.1"/>
    </source>
</evidence>
<feature type="region of interest" description="Disordered" evidence="1">
    <location>
        <begin position="1"/>
        <end position="26"/>
    </location>
</feature>
<accession>A0A246JE25</accession>
<proteinExistence type="predicted"/>